<organism evidence="2 3">
    <name type="scientific">Peronospora belbahrii</name>
    <dbReference type="NCBI Taxonomy" id="622444"/>
    <lineage>
        <taxon>Eukaryota</taxon>
        <taxon>Sar</taxon>
        <taxon>Stramenopiles</taxon>
        <taxon>Oomycota</taxon>
        <taxon>Peronosporomycetes</taxon>
        <taxon>Peronosporales</taxon>
        <taxon>Peronosporaceae</taxon>
        <taxon>Peronospora</taxon>
    </lineage>
</organism>
<gene>
    <name evidence="2" type="ORF">PBS003_LOCUS2768</name>
</gene>
<feature type="coiled-coil region" evidence="1">
    <location>
        <begin position="56"/>
        <end position="87"/>
    </location>
</feature>
<accession>A0AAU9KSE5</accession>
<evidence type="ECO:0000313" key="2">
    <source>
        <dbReference type="EMBL" id="CAH0475960.1"/>
    </source>
</evidence>
<dbReference type="Pfam" id="PF08649">
    <property type="entry name" value="DASH_Dad1"/>
    <property type="match status" value="1"/>
</dbReference>
<evidence type="ECO:0000256" key="1">
    <source>
        <dbReference type="SAM" id="Coils"/>
    </source>
</evidence>
<evidence type="ECO:0000313" key="3">
    <source>
        <dbReference type="Proteomes" id="UP001160483"/>
    </source>
</evidence>
<dbReference type="EMBL" id="CAKKTJ010000131">
    <property type="protein sequence ID" value="CAH0475960.1"/>
    <property type="molecule type" value="Genomic_DNA"/>
</dbReference>
<comment type="caution">
    <text evidence="2">The sequence shown here is derived from an EMBL/GenBank/DDBJ whole genome shotgun (WGS) entry which is preliminary data.</text>
</comment>
<dbReference type="Proteomes" id="UP001160483">
    <property type="component" value="Unassembled WGS sequence"/>
</dbReference>
<sequence length="120" mass="13855">MPIVRSATNRCSSCIHSIVMSSYVNGPIIPEHEITMTCLFYKMSEMRRGSRGGPDREWLQKERKRIEDDIREEMQEAVSNVQILNQNMEHINDVGQEVVAVSSVWVKFLHQMTASSKMVR</sequence>
<proteinExistence type="predicted"/>
<dbReference type="GO" id="GO:0042729">
    <property type="term" value="C:DASH complex"/>
    <property type="evidence" value="ECO:0007669"/>
    <property type="project" value="InterPro"/>
</dbReference>
<name>A0AAU9KSE5_9STRA</name>
<reference evidence="2" key="1">
    <citation type="submission" date="2021-11" db="EMBL/GenBank/DDBJ databases">
        <authorList>
            <person name="Islam A."/>
            <person name="Islam S."/>
            <person name="Flora M.S."/>
            <person name="Rahman M."/>
            <person name="Ziaur R.M."/>
            <person name="Epstein J.H."/>
            <person name="Hassan M."/>
            <person name="Klassen M."/>
            <person name="Woodard K."/>
            <person name="Webb A."/>
            <person name="Webby R.J."/>
            <person name="El Zowalaty M.E."/>
        </authorList>
    </citation>
    <scope>NUCLEOTIDE SEQUENCE</scope>
    <source>
        <strain evidence="2">Pbs3</strain>
    </source>
</reference>
<keyword evidence="1" id="KW-0175">Coiled coil</keyword>
<dbReference type="GO" id="GO:0072686">
    <property type="term" value="C:mitotic spindle"/>
    <property type="evidence" value="ECO:0007669"/>
    <property type="project" value="InterPro"/>
</dbReference>
<protein>
    <recommendedName>
        <fullName evidence="4">Outer kinetochore protein DAD1</fullName>
    </recommendedName>
</protein>
<dbReference type="InterPro" id="IPR013958">
    <property type="entry name" value="DASH_Dad1"/>
</dbReference>
<evidence type="ECO:0008006" key="4">
    <source>
        <dbReference type="Google" id="ProtNLM"/>
    </source>
</evidence>
<dbReference type="AlphaFoldDB" id="A0AAU9KSE5"/>